<reference evidence="3" key="1">
    <citation type="submission" date="2016-10" db="EMBL/GenBank/DDBJ databases">
        <authorList>
            <person name="de Groot N.N."/>
        </authorList>
    </citation>
    <scope>NUCLEOTIDE SEQUENCE</scope>
</reference>
<evidence type="ECO:0000313" key="3">
    <source>
        <dbReference type="EMBL" id="SFV75962.1"/>
    </source>
</evidence>
<proteinExistence type="predicted"/>
<dbReference type="Pfam" id="PF20157">
    <property type="entry name" value="Maf_flag10_N"/>
    <property type="match status" value="1"/>
</dbReference>
<organism evidence="3">
    <name type="scientific">hydrothermal vent metagenome</name>
    <dbReference type="NCBI Taxonomy" id="652676"/>
    <lineage>
        <taxon>unclassified sequences</taxon>
        <taxon>metagenomes</taxon>
        <taxon>ecological metagenomes</taxon>
    </lineage>
</organism>
<feature type="domain" description="Glycosyltransferase Maf N-terminal" evidence="2">
    <location>
        <begin position="12"/>
        <end position="224"/>
    </location>
</feature>
<accession>A0A1W1D6A9</accession>
<evidence type="ECO:0008006" key="4">
    <source>
        <dbReference type="Google" id="ProtNLM"/>
    </source>
</evidence>
<gene>
    <name evidence="3" type="ORF">MNB_SM-3-892</name>
</gene>
<dbReference type="AlphaFoldDB" id="A0A1W1D6A9"/>
<dbReference type="EMBL" id="FPHP01000048">
    <property type="protein sequence ID" value="SFV75962.1"/>
    <property type="molecule type" value="Genomic_DNA"/>
</dbReference>
<evidence type="ECO:0000259" key="2">
    <source>
        <dbReference type="Pfam" id="PF20157"/>
    </source>
</evidence>
<dbReference type="Pfam" id="PF01973">
    <property type="entry name" value="MptE-like"/>
    <property type="match status" value="1"/>
</dbReference>
<dbReference type="InterPro" id="IPR045376">
    <property type="entry name" value="Maf_N"/>
</dbReference>
<protein>
    <recommendedName>
        <fullName evidence="4">Motility accessory factor</fullName>
    </recommendedName>
</protein>
<dbReference type="PANTHER" id="PTHR41786">
    <property type="entry name" value="MOTILITY ACCESSORY FACTOR MAF"/>
    <property type="match status" value="1"/>
</dbReference>
<evidence type="ECO:0000259" key="1">
    <source>
        <dbReference type="Pfam" id="PF01973"/>
    </source>
</evidence>
<feature type="domain" description="6-hydroxymethylpterin diphosphokinase MptE-like" evidence="1">
    <location>
        <begin position="264"/>
        <end position="424"/>
    </location>
</feature>
<name>A0A1W1D6A9_9ZZZZ</name>
<dbReference type="InterPro" id="IPR002826">
    <property type="entry name" value="MptE-like"/>
</dbReference>
<sequence length="668" mass="78314">MQDVEQKAFEIYEKNISFFSQKYPHILKKIQTFQSAVEINPSIAQYDLEYLDGYFDVKQKSSGNYLYANNSIEVSKLLAKQVNFQKDSYIFEGFPIYYGVEKKENLDDKTRSLEGIYPLMSYYIDNTSSSDTMKMIEKFIFVGVGLGLHLIEIDTKISANEYFIIEDDLELFTLSLFCTPYYTFEQKQLYFSIGDDENSFMSLFNEFLETSFYLNRYLKYSHFPAHSKHKLKLIQNALASQDFISFPYKTLLFKYLRPFEYLDKGYNIIDLSHHFPKSSLSKKPMMVLGSGPSLEKNIEWLKQYHHHFVIMAPSSTLKSLYKYGIKPDIVTHLDGFESVLKVFEGFDVTSFVKEDTVFLCGSFIPTKVREMFAKENCFITEEDTFYHKNINGIVGPCVGSTSIFDALLLSMEEIYLLGLDFAIDIETGKTHSLEHVTKNQLDVEEKDKLQQVISFRKNLFPVKGNFVSKVYTNSLFQISLQTLYEKIPLIKQEEQTLYNLNDGAKIHQAIPKHIQEIDITAYKKLDHKKIFQEIKPLLEAKSEKYLSKEDIVSLKNRLQFAYEIKEILEDYKKSVSYKNSDAYLYDLLGLVTHLLKNKTYSKRETSNLTRVYYMFFKYTIPMIMDFFNTKSLKNEKHHIKKIDKILLHELFNIQKIYASKIEEFLAKY</sequence>
<dbReference type="PANTHER" id="PTHR41786:SF1">
    <property type="entry name" value="6-HYDROXYMETHYLPTERIN DIPHOSPHOKINASE MPTE-LIKE DOMAIN-CONTAINING PROTEIN"/>
    <property type="match status" value="1"/>
</dbReference>